<protein>
    <submittedName>
        <fullName evidence="3">Formaldehyde-activating enzyme (Fae)</fullName>
    </submittedName>
</protein>
<dbReference type="AlphaFoldDB" id="A0A1H8YG90"/>
<keyword evidence="1" id="KW-0456">Lyase</keyword>
<dbReference type="Pfam" id="PF08714">
    <property type="entry name" value="Fae"/>
    <property type="match status" value="1"/>
</dbReference>
<accession>A0A1H8YG90</accession>
<dbReference type="InterPro" id="IPR014826">
    <property type="entry name" value="HCHO-activating_enzyme"/>
</dbReference>
<evidence type="ECO:0000256" key="1">
    <source>
        <dbReference type="ARBA" id="ARBA00023239"/>
    </source>
</evidence>
<name>A0A1H8YG90_9PSEU</name>
<dbReference type="SUPFAM" id="SSF54211">
    <property type="entry name" value="Ribosomal protein S5 domain 2-like"/>
    <property type="match status" value="1"/>
</dbReference>
<dbReference type="InterPro" id="IPR037075">
    <property type="entry name" value="HCHO-activating_enzyme_sf"/>
</dbReference>
<organism evidence="3 4">
    <name type="scientific">Amycolatopsis saalfeldensis</name>
    <dbReference type="NCBI Taxonomy" id="394193"/>
    <lineage>
        <taxon>Bacteria</taxon>
        <taxon>Bacillati</taxon>
        <taxon>Actinomycetota</taxon>
        <taxon>Actinomycetes</taxon>
        <taxon>Pseudonocardiales</taxon>
        <taxon>Pseudonocardiaceae</taxon>
        <taxon>Amycolatopsis</taxon>
    </lineage>
</organism>
<feature type="domain" description="Formaldehyde-activating enzyme" evidence="2">
    <location>
        <begin position="17"/>
        <end position="167"/>
    </location>
</feature>
<dbReference type="OrthoDB" id="5116495at2"/>
<dbReference type="Gene3D" id="3.30.230.60">
    <property type="entry name" value="Formaldehyde-activating enzyme"/>
    <property type="match status" value="1"/>
</dbReference>
<evidence type="ECO:0000313" key="3">
    <source>
        <dbReference type="EMBL" id="SEP51136.1"/>
    </source>
</evidence>
<keyword evidence="4" id="KW-1185">Reference proteome</keyword>
<dbReference type="GO" id="GO:0016840">
    <property type="term" value="F:carbon-nitrogen lyase activity"/>
    <property type="evidence" value="ECO:0007669"/>
    <property type="project" value="InterPro"/>
</dbReference>
<reference evidence="3 4" key="1">
    <citation type="submission" date="2016-10" db="EMBL/GenBank/DDBJ databases">
        <authorList>
            <person name="de Groot N.N."/>
        </authorList>
    </citation>
    <scope>NUCLEOTIDE SEQUENCE [LARGE SCALE GENOMIC DNA]</scope>
    <source>
        <strain evidence="3 4">DSM 44993</strain>
    </source>
</reference>
<gene>
    <name evidence="3" type="ORF">SAMN04489732_115159</name>
</gene>
<proteinExistence type="predicted"/>
<dbReference type="InterPro" id="IPR020568">
    <property type="entry name" value="Ribosomal_Su5_D2-typ_SF"/>
</dbReference>
<dbReference type="EMBL" id="FOEF01000015">
    <property type="protein sequence ID" value="SEP51136.1"/>
    <property type="molecule type" value="Genomic_DNA"/>
</dbReference>
<dbReference type="RefSeq" id="WP_091622963.1">
    <property type="nucleotide sequence ID" value="NZ_FOEF01000015.1"/>
</dbReference>
<sequence length="170" mass="17676">MTDLDGRTAQAWGGANPDGVHLNVVLARRGSPTAATMTGAFASPTAGFTPILVCVGEDQPSYRTIHPPTIMLNKTESPTEALVNLVSGACQVGIAQGVLDSVADGVLAGDQETLVFAAVWLNPEATRGDAVRAAAREAMRKGVREAASGHDLTAELVAGRNRVTHPFYTP</sequence>
<evidence type="ECO:0000259" key="2">
    <source>
        <dbReference type="Pfam" id="PF08714"/>
    </source>
</evidence>
<dbReference type="GO" id="GO:0016051">
    <property type="term" value="P:carbohydrate biosynthetic process"/>
    <property type="evidence" value="ECO:0007669"/>
    <property type="project" value="InterPro"/>
</dbReference>
<dbReference type="STRING" id="394193.SAMN04489732_115159"/>
<dbReference type="Proteomes" id="UP000198582">
    <property type="component" value="Unassembled WGS sequence"/>
</dbReference>
<evidence type="ECO:0000313" key="4">
    <source>
        <dbReference type="Proteomes" id="UP000198582"/>
    </source>
</evidence>